<evidence type="ECO:0000259" key="2">
    <source>
        <dbReference type="PROSITE" id="PS50887"/>
    </source>
</evidence>
<reference evidence="4" key="1">
    <citation type="submission" date="2016-05" db="EMBL/GenBank/DDBJ databases">
        <authorList>
            <person name="Wang W."/>
            <person name="Zhu L."/>
        </authorList>
    </citation>
    <scope>NUCLEOTIDE SEQUENCE [LARGE SCALE GENOMIC DNA]</scope>
    <source>
        <strain evidence="4">W-2</strain>
    </source>
</reference>
<dbReference type="InterPro" id="IPR000160">
    <property type="entry name" value="GGDEF_dom"/>
</dbReference>
<feature type="transmembrane region" description="Helical" evidence="1">
    <location>
        <begin position="51"/>
        <end position="69"/>
    </location>
</feature>
<dbReference type="SMART" id="SM00267">
    <property type="entry name" value="GGDEF"/>
    <property type="match status" value="1"/>
</dbReference>
<dbReference type="PROSITE" id="PS50887">
    <property type="entry name" value="GGDEF"/>
    <property type="match status" value="1"/>
</dbReference>
<dbReference type="RefSeq" id="WP_064552309.1">
    <property type="nucleotide sequence ID" value="NZ_LXMA01000034.1"/>
</dbReference>
<dbReference type="PANTHER" id="PTHR45138:SF9">
    <property type="entry name" value="DIGUANYLATE CYCLASE DGCM-RELATED"/>
    <property type="match status" value="1"/>
</dbReference>
<keyword evidence="1" id="KW-0812">Transmembrane</keyword>
<accession>A0A1B7KR03</accession>
<keyword evidence="1" id="KW-1133">Transmembrane helix</keyword>
<feature type="transmembrane region" description="Helical" evidence="1">
    <location>
        <begin position="29"/>
        <end position="45"/>
    </location>
</feature>
<comment type="caution">
    <text evidence="3">The sequence shown here is derived from an EMBL/GenBank/DDBJ whole genome shotgun (WGS) entry which is preliminary data.</text>
</comment>
<dbReference type="NCBIfam" id="TIGR00254">
    <property type="entry name" value="GGDEF"/>
    <property type="match status" value="1"/>
</dbReference>
<dbReference type="InterPro" id="IPR029787">
    <property type="entry name" value="Nucleotide_cyclase"/>
</dbReference>
<dbReference type="GO" id="GO:0052621">
    <property type="term" value="F:diguanylate cyclase activity"/>
    <property type="evidence" value="ECO:0007669"/>
    <property type="project" value="TreeGrafter"/>
</dbReference>
<dbReference type="OrthoDB" id="9759607at2"/>
<dbReference type="Gene3D" id="3.30.70.270">
    <property type="match status" value="1"/>
</dbReference>
<evidence type="ECO:0000313" key="3">
    <source>
        <dbReference type="EMBL" id="OAT72526.1"/>
    </source>
</evidence>
<dbReference type="Proteomes" id="UP000078290">
    <property type="component" value="Unassembled WGS sequence"/>
</dbReference>
<dbReference type="FunFam" id="3.30.70.270:FF:000001">
    <property type="entry name" value="Diguanylate cyclase domain protein"/>
    <property type="match status" value="1"/>
</dbReference>
<dbReference type="PANTHER" id="PTHR45138">
    <property type="entry name" value="REGULATORY COMPONENTS OF SENSORY TRANSDUCTION SYSTEM"/>
    <property type="match status" value="1"/>
</dbReference>
<feature type="domain" description="GGDEF" evidence="2">
    <location>
        <begin position="143"/>
        <end position="275"/>
    </location>
</feature>
<protein>
    <recommendedName>
        <fullName evidence="2">GGDEF domain-containing protein</fullName>
    </recommendedName>
</protein>
<organism evidence="3 4">
    <name type="scientific">Parageobacillus thermoglucosidasius</name>
    <name type="common">Geobacillus thermoglucosidasius</name>
    <dbReference type="NCBI Taxonomy" id="1426"/>
    <lineage>
        <taxon>Bacteria</taxon>
        <taxon>Bacillati</taxon>
        <taxon>Bacillota</taxon>
        <taxon>Bacilli</taxon>
        <taxon>Bacillales</taxon>
        <taxon>Anoxybacillaceae</taxon>
        <taxon>Parageobacillus</taxon>
    </lineage>
</organism>
<feature type="transmembrane region" description="Helical" evidence="1">
    <location>
        <begin position="81"/>
        <end position="100"/>
    </location>
</feature>
<evidence type="ECO:0000313" key="4">
    <source>
        <dbReference type="Proteomes" id="UP000078290"/>
    </source>
</evidence>
<dbReference type="GO" id="GO:0043709">
    <property type="term" value="P:cell adhesion involved in single-species biofilm formation"/>
    <property type="evidence" value="ECO:0007669"/>
    <property type="project" value="TreeGrafter"/>
</dbReference>
<dbReference type="InterPro" id="IPR043128">
    <property type="entry name" value="Rev_trsase/Diguanyl_cyclase"/>
</dbReference>
<dbReference type="GO" id="GO:1902201">
    <property type="term" value="P:negative regulation of bacterial-type flagellum-dependent cell motility"/>
    <property type="evidence" value="ECO:0007669"/>
    <property type="project" value="TreeGrafter"/>
</dbReference>
<gene>
    <name evidence="3" type="ORF">A7K69_10445</name>
</gene>
<keyword evidence="1" id="KW-0472">Membrane</keyword>
<dbReference type="InterPro" id="IPR050469">
    <property type="entry name" value="Diguanylate_Cyclase"/>
</dbReference>
<dbReference type="CDD" id="cd01949">
    <property type="entry name" value="GGDEF"/>
    <property type="match status" value="1"/>
</dbReference>
<feature type="transmembrane region" description="Helical" evidence="1">
    <location>
        <begin position="6"/>
        <end position="24"/>
    </location>
</feature>
<proteinExistence type="predicted"/>
<dbReference type="Pfam" id="PF00990">
    <property type="entry name" value="GGDEF"/>
    <property type="match status" value="1"/>
</dbReference>
<name>A0A1B7KR03_PARTM</name>
<dbReference type="SUPFAM" id="SSF55073">
    <property type="entry name" value="Nucleotide cyclase"/>
    <property type="match status" value="1"/>
</dbReference>
<evidence type="ECO:0000256" key="1">
    <source>
        <dbReference type="SAM" id="Phobius"/>
    </source>
</evidence>
<dbReference type="GO" id="GO:0005886">
    <property type="term" value="C:plasma membrane"/>
    <property type="evidence" value="ECO:0007669"/>
    <property type="project" value="TreeGrafter"/>
</dbReference>
<dbReference type="EMBL" id="LXMA01000034">
    <property type="protein sequence ID" value="OAT72526.1"/>
    <property type="molecule type" value="Genomic_DNA"/>
</dbReference>
<dbReference type="AlphaFoldDB" id="A0A1B7KR03"/>
<sequence length="281" mass="32428">MSYKFIYIFIFASFITTLVINYYFSFPSLWMLLLIPSVAIIFLSPTWKTTIIVGILGIILITVSEFLFYQGKMLYEDEVSLIMTGILEWIIFMIISFFQIKTAKLIIKLGNFALTDPLTGIYNRRYLELYMEKIIPLSQEQEQAMALIMFDIDHFKKINDTYGHHAGDIVLKKIVRVIKGVIRDSDVFVRMGGEEFIILLPNCSLEHGIKFAERIRTTVENTKFIYKGIRIFVTISIGVTEYTEGQDLKKFLDKADQALYKAKETGRNKVVGLNNSIAFQN</sequence>